<gene>
    <name evidence="1" type="ORF">LCGC14_2968150</name>
</gene>
<comment type="caution">
    <text evidence="1">The sequence shown here is derived from an EMBL/GenBank/DDBJ whole genome shotgun (WGS) entry which is preliminary data.</text>
</comment>
<evidence type="ECO:0000313" key="1">
    <source>
        <dbReference type="EMBL" id="KKK66036.1"/>
    </source>
</evidence>
<reference evidence="1" key="1">
    <citation type="journal article" date="2015" name="Nature">
        <title>Complex archaea that bridge the gap between prokaryotes and eukaryotes.</title>
        <authorList>
            <person name="Spang A."/>
            <person name="Saw J.H."/>
            <person name="Jorgensen S.L."/>
            <person name="Zaremba-Niedzwiedzka K."/>
            <person name="Martijn J."/>
            <person name="Lind A.E."/>
            <person name="van Eijk R."/>
            <person name="Schleper C."/>
            <person name="Guy L."/>
            <person name="Ettema T.J."/>
        </authorList>
    </citation>
    <scope>NUCLEOTIDE SEQUENCE</scope>
</reference>
<name>A0A0F9A1F5_9ZZZZ</name>
<dbReference type="EMBL" id="LAZR01060273">
    <property type="protein sequence ID" value="KKK66036.1"/>
    <property type="molecule type" value="Genomic_DNA"/>
</dbReference>
<proteinExistence type="predicted"/>
<sequence length="99" mass="11519">MESPLNQLKSRILGRKGKSSKTELTNMLFMVREFGCLGELIGRDFEVRDPKGKLVFTIRQKPMAISQMNKLLKEFGPLKQLDREIEEKKWGTKNKGRKH</sequence>
<dbReference type="AlphaFoldDB" id="A0A0F9A1F5"/>
<protein>
    <submittedName>
        <fullName evidence="1">Uncharacterized protein</fullName>
    </submittedName>
</protein>
<accession>A0A0F9A1F5</accession>
<organism evidence="1">
    <name type="scientific">marine sediment metagenome</name>
    <dbReference type="NCBI Taxonomy" id="412755"/>
    <lineage>
        <taxon>unclassified sequences</taxon>
        <taxon>metagenomes</taxon>
        <taxon>ecological metagenomes</taxon>
    </lineage>
</organism>